<reference evidence="2 3" key="1">
    <citation type="submission" date="2011-04" db="EMBL/GenBank/DDBJ databases">
        <title>Complete sequence of Cellulomonas fimi ATCC 484.</title>
        <authorList>
            <consortium name="US DOE Joint Genome Institute"/>
            <person name="Lucas S."/>
            <person name="Han J."/>
            <person name="Lapidus A."/>
            <person name="Cheng J.-F."/>
            <person name="Goodwin L."/>
            <person name="Pitluck S."/>
            <person name="Peters L."/>
            <person name="Chertkov O."/>
            <person name="Detter J.C."/>
            <person name="Han C."/>
            <person name="Tapia R."/>
            <person name="Land M."/>
            <person name="Hauser L."/>
            <person name="Kyrpides N."/>
            <person name="Ivanova N."/>
            <person name="Ovchinnikova G."/>
            <person name="Pagani I."/>
            <person name="Mead D."/>
            <person name="Brumm P."/>
            <person name="Woyke T."/>
        </authorList>
    </citation>
    <scope>NUCLEOTIDE SEQUENCE [LARGE SCALE GENOMIC DNA]</scope>
    <source>
        <strain evidence="3">ATCC 484 / DSM 20113 / JCM 1341 / NBRC 15513 / NCIMB 8980 / NCTC 7547</strain>
    </source>
</reference>
<evidence type="ECO:0000313" key="3">
    <source>
        <dbReference type="Proteomes" id="UP000008460"/>
    </source>
</evidence>
<evidence type="ECO:0000259" key="1">
    <source>
        <dbReference type="Pfam" id="PF09851"/>
    </source>
</evidence>
<dbReference type="InterPro" id="IPR018649">
    <property type="entry name" value="SHOCT"/>
</dbReference>
<accession>F4H2C5</accession>
<dbReference type="KEGG" id="cfi:Celf_3433"/>
<sequence length="157" mass="16420">MTDETRPRLDARLQRHGIARDVHRGLSKGIDFLPVSESTKAMLTTRSGEVVAFAAETGTALANGAVVAGKGAVDAAREGYHAFETKREEEAAAAKRPFAIVEPVTDAAPESAAATAGPDGGEGDLLARLERLGQLRDAGHLSDEEFATAKARLLAGE</sequence>
<dbReference type="EMBL" id="CP002666">
    <property type="protein sequence ID" value="AEE47545.1"/>
    <property type="molecule type" value="Genomic_DNA"/>
</dbReference>
<dbReference type="Pfam" id="PF09851">
    <property type="entry name" value="SHOCT"/>
    <property type="match status" value="1"/>
</dbReference>
<name>F4H2C5_CELFA</name>
<dbReference type="HOGENOM" id="CLU_1674762_0_0_11"/>
<dbReference type="STRING" id="590998.Celf_3433"/>
<dbReference type="AlphaFoldDB" id="F4H2C5"/>
<dbReference type="Proteomes" id="UP000008460">
    <property type="component" value="Chromosome"/>
</dbReference>
<protein>
    <recommendedName>
        <fullName evidence="1">SHOCT domain-containing protein</fullName>
    </recommendedName>
</protein>
<gene>
    <name evidence="2" type="ordered locus">Celf_3433</name>
</gene>
<evidence type="ECO:0000313" key="2">
    <source>
        <dbReference type="EMBL" id="AEE47545.1"/>
    </source>
</evidence>
<feature type="domain" description="SHOCT" evidence="1">
    <location>
        <begin position="127"/>
        <end position="154"/>
    </location>
</feature>
<keyword evidence="3" id="KW-1185">Reference proteome</keyword>
<proteinExistence type="predicted"/>
<organism evidence="2 3">
    <name type="scientific">Cellulomonas fimi (strain ATCC 484 / DSM 20113 / JCM 1341 / CCUG 24087 / LMG 16345 / NBRC 15513 / NCIMB 8980 / NCTC 7547 / NRS-133)</name>
    <dbReference type="NCBI Taxonomy" id="590998"/>
    <lineage>
        <taxon>Bacteria</taxon>
        <taxon>Bacillati</taxon>
        <taxon>Actinomycetota</taxon>
        <taxon>Actinomycetes</taxon>
        <taxon>Micrococcales</taxon>
        <taxon>Cellulomonadaceae</taxon>
        <taxon>Cellulomonas</taxon>
    </lineage>
</organism>